<dbReference type="PANTHER" id="PTHR45138:SF9">
    <property type="entry name" value="DIGUANYLATE CYCLASE DGCM-RELATED"/>
    <property type="match status" value="1"/>
</dbReference>
<keyword evidence="1" id="KW-0472">Membrane</keyword>
<dbReference type="InterPro" id="IPR043128">
    <property type="entry name" value="Rev_trsase/Diguanyl_cyclase"/>
</dbReference>
<dbReference type="PROSITE" id="PS50887">
    <property type="entry name" value="GGDEF"/>
    <property type="match status" value="1"/>
</dbReference>
<dbReference type="CDD" id="cd01949">
    <property type="entry name" value="GGDEF"/>
    <property type="match status" value="1"/>
</dbReference>
<dbReference type="STRING" id="526225.Gobs_3516"/>
<dbReference type="InterPro" id="IPR050469">
    <property type="entry name" value="Diguanylate_Cyclase"/>
</dbReference>
<dbReference type="SMART" id="SM00267">
    <property type="entry name" value="GGDEF"/>
    <property type="match status" value="1"/>
</dbReference>
<feature type="transmembrane region" description="Helical" evidence="1">
    <location>
        <begin position="45"/>
        <end position="66"/>
    </location>
</feature>
<dbReference type="PANTHER" id="PTHR45138">
    <property type="entry name" value="REGULATORY COMPONENTS OF SENSORY TRANSDUCTION SYSTEM"/>
    <property type="match status" value="1"/>
</dbReference>
<dbReference type="RefSeq" id="WP_012949537.1">
    <property type="nucleotide sequence ID" value="NC_013757.1"/>
</dbReference>
<feature type="transmembrane region" description="Helical" evidence="1">
    <location>
        <begin position="75"/>
        <end position="97"/>
    </location>
</feature>
<evidence type="ECO:0000256" key="1">
    <source>
        <dbReference type="SAM" id="Phobius"/>
    </source>
</evidence>
<feature type="domain" description="GGDEF" evidence="2">
    <location>
        <begin position="244"/>
        <end position="370"/>
    </location>
</feature>
<organism evidence="3 4">
    <name type="scientific">Geodermatophilus obscurus (strain ATCC 25078 / DSM 43160 / JCM 3152 / CCUG 61914 / KCC A-0152 / KCTC 9177 / NBRC 13315 / NRRL B-3577 / G-20)</name>
    <dbReference type="NCBI Taxonomy" id="526225"/>
    <lineage>
        <taxon>Bacteria</taxon>
        <taxon>Bacillati</taxon>
        <taxon>Actinomycetota</taxon>
        <taxon>Actinomycetes</taxon>
        <taxon>Geodermatophilales</taxon>
        <taxon>Geodermatophilaceae</taxon>
        <taxon>Geodermatophilus</taxon>
    </lineage>
</organism>
<dbReference type="InterPro" id="IPR029787">
    <property type="entry name" value="Nucleotide_cyclase"/>
</dbReference>
<keyword evidence="1" id="KW-1133">Transmembrane helix</keyword>
<protein>
    <submittedName>
        <fullName evidence="3">Diguanylate cyclase</fullName>
    </submittedName>
</protein>
<dbReference type="AlphaFoldDB" id="D2SBK1"/>
<evidence type="ECO:0000259" key="2">
    <source>
        <dbReference type="PROSITE" id="PS50887"/>
    </source>
</evidence>
<evidence type="ECO:0000313" key="4">
    <source>
        <dbReference type="Proteomes" id="UP000001382"/>
    </source>
</evidence>
<dbReference type="NCBIfam" id="TIGR00254">
    <property type="entry name" value="GGDEF"/>
    <property type="match status" value="1"/>
</dbReference>
<evidence type="ECO:0000313" key="3">
    <source>
        <dbReference type="EMBL" id="ADB76108.1"/>
    </source>
</evidence>
<feature type="transmembrane region" description="Helical" evidence="1">
    <location>
        <begin position="109"/>
        <end position="126"/>
    </location>
</feature>
<sequence>MDAEPARDRRRRRSGGVRASWTVLCAALYRQLADDDDRAAYWVRHVRLGVVLTEVAALAVVGYVLLTPGTAGRRVVLLAVAGTAVLAAPLLLVAPVARMVRGPRGSLHFYGWSLAVTGLVTVGTRVDGGADSPLFALLFITLGFLSIAYPPWGVVAMGTVMTGAYLLCVAGGGVDSSASFIGVVMGTYTVLCAMASANQWESYERQQLLLRTSEVLAATDPLTGCLNRRAFLDRLDRAAADADGGWVVCLVDLDGFKGVNDGSGHAAGDAVLRAVTAALSGVVRETDTVARLGGDEFAVLAEAAPGEEEPLAARLRDAVAAVGAGSGVTASVGATVVRPGDEGREVLSRADQAMYRSKGAGGNRVTALAR</sequence>
<accession>D2SBK1</accession>
<keyword evidence="4" id="KW-1185">Reference proteome</keyword>
<dbReference type="SUPFAM" id="SSF55073">
    <property type="entry name" value="Nucleotide cyclase"/>
    <property type="match status" value="1"/>
</dbReference>
<name>D2SBK1_GEOOG</name>
<keyword evidence="1" id="KW-0812">Transmembrane</keyword>
<feature type="transmembrane region" description="Helical" evidence="1">
    <location>
        <begin position="164"/>
        <end position="191"/>
    </location>
</feature>
<proteinExistence type="predicted"/>
<dbReference type="InterPro" id="IPR000160">
    <property type="entry name" value="GGDEF_dom"/>
</dbReference>
<dbReference type="Proteomes" id="UP000001382">
    <property type="component" value="Chromosome"/>
</dbReference>
<dbReference type="Pfam" id="PF00990">
    <property type="entry name" value="GGDEF"/>
    <property type="match status" value="1"/>
</dbReference>
<dbReference type="EMBL" id="CP001867">
    <property type="protein sequence ID" value="ADB76108.1"/>
    <property type="molecule type" value="Genomic_DNA"/>
</dbReference>
<reference evidence="4" key="2">
    <citation type="submission" date="2010-01" db="EMBL/GenBank/DDBJ databases">
        <title>The complete genome of Geodermatophilus obscurus DSM 43160.</title>
        <authorList>
            <consortium name="US DOE Joint Genome Institute (JGI-PGF)"/>
            <person name="Lucas S."/>
            <person name="Copeland A."/>
            <person name="Lapidus A."/>
            <person name="Glavina del Rio T."/>
            <person name="Dalin E."/>
            <person name="Tice H."/>
            <person name="Bruce D."/>
            <person name="Goodwin L."/>
            <person name="Pitluck S."/>
            <person name="Kyrpides N."/>
            <person name="Mavromatis K."/>
            <person name="Ivanova N."/>
            <person name="Munk A.C."/>
            <person name="Brettin T."/>
            <person name="Detter J.C."/>
            <person name="Han C."/>
            <person name="Larimer F."/>
            <person name="Land M."/>
            <person name="Hauser L."/>
            <person name="Markowitz V."/>
            <person name="Cheng J.-F."/>
            <person name="Hugenholtz P."/>
            <person name="Woyke T."/>
            <person name="Wu D."/>
            <person name="Jando M."/>
            <person name="Schneider S."/>
            <person name="Klenk H.-P."/>
            <person name="Eisen J.A."/>
        </authorList>
    </citation>
    <scope>NUCLEOTIDE SEQUENCE [LARGE SCALE GENOMIC DNA]</scope>
    <source>
        <strain evidence="4">ATCC 25078 / DSM 43160 / JCM 3152 / KCC A-0152 / KCTC 9177 / NBRC 13315 / NRRL B-3577 / G-20</strain>
    </source>
</reference>
<dbReference type="eggNOG" id="COG2199">
    <property type="taxonomic scope" value="Bacteria"/>
</dbReference>
<feature type="transmembrane region" description="Helical" evidence="1">
    <location>
        <begin position="133"/>
        <end position="152"/>
    </location>
</feature>
<dbReference type="Gene3D" id="3.30.70.270">
    <property type="match status" value="1"/>
</dbReference>
<dbReference type="GO" id="GO:0052621">
    <property type="term" value="F:diguanylate cyclase activity"/>
    <property type="evidence" value="ECO:0007669"/>
    <property type="project" value="TreeGrafter"/>
</dbReference>
<reference evidence="3 4" key="1">
    <citation type="journal article" date="2010" name="Stand. Genomic Sci.">
        <title>Complete genome sequence of Geodermatophilus obscurus type strain (G-20).</title>
        <authorList>
            <person name="Ivanova N."/>
            <person name="Sikorski J."/>
            <person name="Jando M."/>
            <person name="Munk C."/>
            <person name="Lapidus A."/>
            <person name="Glavina Del Rio T."/>
            <person name="Copeland A."/>
            <person name="Tice H."/>
            <person name="Cheng J.-F."/>
            <person name="Lucas S."/>
            <person name="Chen F."/>
            <person name="Nolan M."/>
            <person name="Bruce D."/>
            <person name="Goodwin L."/>
            <person name="Pitluck S."/>
            <person name="Mavromatis K."/>
            <person name="Mikhailova N."/>
            <person name="Pati A."/>
            <person name="Chen A."/>
            <person name="Palaniappan K."/>
            <person name="Land M."/>
            <person name="Hauser L."/>
            <person name="Chang Y.-J."/>
            <person name="Jeffries C.D."/>
            <person name="Meincke L."/>
            <person name="Brettin T."/>
            <person name="Detter J.C."/>
            <person name="Detter J.C."/>
            <person name="Rohde M."/>
            <person name="Goeker M."/>
            <person name="Bristow J."/>
            <person name="Eisen J.A."/>
            <person name="Markowitz V."/>
            <person name="Hugenholtz P."/>
            <person name="Kyrpides N.C."/>
            <person name="Klenk H.-P."/>
        </authorList>
    </citation>
    <scope>NUCLEOTIDE SEQUENCE [LARGE SCALE GENOMIC DNA]</scope>
    <source>
        <strain evidence="4">ATCC 25078 / DSM 43160 / JCM 3152 / KCC A-0152 / KCTC 9177 / NBRC 13315 / NRRL B-3577 / G-20</strain>
    </source>
</reference>
<gene>
    <name evidence="3" type="ordered locus">Gobs_3516</name>
</gene>
<dbReference type="HOGENOM" id="CLU_747547_0_0_11"/>
<dbReference type="KEGG" id="gob:Gobs_3516"/>